<evidence type="ECO:0000256" key="13">
    <source>
        <dbReference type="HAMAP-Rule" id="MF_00102"/>
    </source>
</evidence>
<dbReference type="CDD" id="cd02274">
    <property type="entry name" value="DHDPR_N"/>
    <property type="match status" value="1"/>
</dbReference>
<dbReference type="Gene3D" id="3.40.50.720">
    <property type="entry name" value="NAD(P)-binding Rossmann-like Domain"/>
    <property type="match status" value="1"/>
</dbReference>
<comment type="catalytic activity">
    <reaction evidence="11 13">
        <text>(S)-2,3,4,5-tetrahydrodipicolinate + NADP(+) + H2O = (2S,4S)-4-hydroxy-2,3,4,5-tetrahydrodipicolinate + NADPH + H(+)</text>
        <dbReference type="Rhea" id="RHEA:35331"/>
        <dbReference type="ChEBI" id="CHEBI:15377"/>
        <dbReference type="ChEBI" id="CHEBI:15378"/>
        <dbReference type="ChEBI" id="CHEBI:16845"/>
        <dbReference type="ChEBI" id="CHEBI:57783"/>
        <dbReference type="ChEBI" id="CHEBI:58349"/>
        <dbReference type="ChEBI" id="CHEBI:67139"/>
        <dbReference type="EC" id="1.17.1.8"/>
    </reaction>
</comment>
<feature type="binding site" evidence="13">
    <location>
        <begin position="159"/>
        <end position="160"/>
    </location>
    <ligand>
        <name>(S)-2,3,4,5-tetrahydrodipicolinate</name>
        <dbReference type="ChEBI" id="CHEBI:16845"/>
    </ligand>
</feature>
<keyword evidence="4 13" id="KW-0521">NADP</keyword>
<feature type="domain" description="Dihydrodipicolinate reductase C-terminal" evidence="15">
    <location>
        <begin position="122"/>
        <end position="258"/>
    </location>
</feature>
<dbReference type="UniPathway" id="UPA00034">
    <property type="reaction ID" value="UER00018"/>
</dbReference>
<comment type="function">
    <text evidence="13">Catalyzes the conversion of 4-hydroxy-tetrahydrodipicolinate (HTPA) to tetrahydrodipicolinate.</text>
</comment>
<feature type="domain" description="Dihydrodipicolinate reductase N-terminal" evidence="14">
    <location>
        <begin position="4"/>
        <end position="119"/>
    </location>
</feature>
<organism evidence="16 17">
    <name type="scientific">Desulfovibrio intestinalis</name>
    <dbReference type="NCBI Taxonomy" id="58621"/>
    <lineage>
        <taxon>Bacteria</taxon>
        <taxon>Pseudomonadati</taxon>
        <taxon>Thermodesulfobacteriota</taxon>
        <taxon>Desulfovibrionia</taxon>
        <taxon>Desulfovibrionales</taxon>
        <taxon>Desulfovibrionaceae</taxon>
        <taxon>Desulfovibrio</taxon>
    </lineage>
</organism>
<feature type="binding site" evidence="13">
    <location>
        <begin position="92"/>
        <end position="94"/>
    </location>
    <ligand>
        <name>NAD(+)</name>
        <dbReference type="ChEBI" id="CHEBI:57540"/>
    </ligand>
</feature>
<keyword evidence="6 13" id="KW-0560">Oxidoreductase</keyword>
<evidence type="ECO:0000259" key="15">
    <source>
        <dbReference type="Pfam" id="PF05173"/>
    </source>
</evidence>
<evidence type="ECO:0000256" key="6">
    <source>
        <dbReference type="ARBA" id="ARBA00023002"/>
    </source>
</evidence>
<dbReference type="GO" id="GO:0016726">
    <property type="term" value="F:oxidoreductase activity, acting on CH or CH2 groups, NAD or NADP as acceptor"/>
    <property type="evidence" value="ECO:0007669"/>
    <property type="project" value="UniProtKB-UniRule"/>
</dbReference>
<evidence type="ECO:0000256" key="10">
    <source>
        <dbReference type="ARBA" id="ARBA00038983"/>
    </source>
</evidence>
<comment type="catalytic activity">
    <reaction evidence="12 13">
        <text>(S)-2,3,4,5-tetrahydrodipicolinate + NAD(+) + H2O = (2S,4S)-4-hydroxy-2,3,4,5-tetrahydrodipicolinate + NADH + H(+)</text>
        <dbReference type="Rhea" id="RHEA:35323"/>
        <dbReference type="ChEBI" id="CHEBI:15377"/>
        <dbReference type="ChEBI" id="CHEBI:15378"/>
        <dbReference type="ChEBI" id="CHEBI:16845"/>
        <dbReference type="ChEBI" id="CHEBI:57540"/>
        <dbReference type="ChEBI" id="CHEBI:57945"/>
        <dbReference type="ChEBI" id="CHEBI:67139"/>
        <dbReference type="EC" id="1.17.1.8"/>
    </reaction>
</comment>
<reference evidence="16 17" key="1">
    <citation type="submission" date="2020-08" db="EMBL/GenBank/DDBJ databases">
        <title>Genomic Encyclopedia of Type Strains, Phase IV (KMG-IV): sequencing the most valuable type-strain genomes for metagenomic binning, comparative biology and taxonomic classification.</title>
        <authorList>
            <person name="Goeker M."/>
        </authorList>
    </citation>
    <scope>NUCLEOTIDE SEQUENCE [LARGE SCALE GENOMIC DNA]</scope>
    <source>
        <strain evidence="16 17">DSM 11275</strain>
    </source>
</reference>
<dbReference type="AlphaFoldDB" id="A0A7W8BZV7"/>
<dbReference type="Proteomes" id="UP000539075">
    <property type="component" value="Unassembled WGS sequence"/>
</dbReference>
<dbReference type="GO" id="GO:0009089">
    <property type="term" value="P:lysine biosynthetic process via diaminopimelate"/>
    <property type="evidence" value="ECO:0007669"/>
    <property type="project" value="UniProtKB-UniRule"/>
</dbReference>
<dbReference type="FunFam" id="3.30.360.10:FF:000004">
    <property type="entry name" value="4-hydroxy-tetrahydrodipicolinate reductase"/>
    <property type="match status" value="1"/>
</dbReference>
<dbReference type="Gene3D" id="3.30.360.10">
    <property type="entry name" value="Dihydrodipicolinate Reductase, domain 2"/>
    <property type="match status" value="1"/>
</dbReference>
<name>A0A7W8BZV7_9BACT</name>
<dbReference type="PANTHER" id="PTHR20836">
    <property type="entry name" value="DIHYDRODIPICOLINATE REDUCTASE"/>
    <property type="match status" value="1"/>
</dbReference>
<comment type="similarity">
    <text evidence="1 13">Belongs to the DapB family.</text>
</comment>
<feature type="binding site" evidence="13">
    <location>
        <begin position="116"/>
        <end position="119"/>
    </location>
    <ligand>
        <name>NAD(+)</name>
        <dbReference type="ChEBI" id="CHEBI:57540"/>
    </ligand>
</feature>
<dbReference type="PIRSF" id="PIRSF000161">
    <property type="entry name" value="DHPR"/>
    <property type="match status" value="1"/>
</dbReference>
<dbReference type="Pfam" id="PF01113">
    <property type="entry name" value="DapB_N"/>
    <property type="match status" value="1"/>
</dbReference>
<dbReference type="GO" id="GO:0008839">
    <property type="term" value="F:4-hydroxy-tetrahydrodipicolinate reductase"/>
    <property type="evidence" value="ECO:0007669"/>
    <property type="project" value="UniProtKB-UniRule"/>
</dbReference>
<protein>
    <recommendedName>
        <fullName evidence="10 13">4-hydroxy-tetrahydrodipicolinate reductase</fullName>
        <shortName evidence="13">HTPA reductase</shortName>
        <ecNumber evidence="10 13">1.17.1.8</ecNumber>
    </recommendedName>
</protein>
<keyword evidence="8 13" id="KW-0457">Lysine biosynthesis</keyword>
<feature type="binding site" evidence="13">
    <location>
        <position position="35"/>
    </location>
    <ligand>
        <name>NAD(+)</name>
        <dbReference type="ChEBI" id="CHEBI:57540"/>
    </ligand>
</feature>
<dbReference type="RefSeq" id="WP_183718117.1">
    <property type="nucleotide sequence ID" value="NZ_JACHGO010000002.1"/>
</dbReference>
<dbReference type="InterPro" id="IPR022663">
    <property type="entry name" value="DapB_C"/>
</dbReference>
<comment type="subcellular location">
    <subcellularLocation>
        <location evidence="13">Cytoplasm</location>
    </subcellularLocation>
</comment>
<evidence type="ECO:0000256" key="3">
    <source>
        <dbReference type="ARBA" id="ARBA00022605"/>
    </source>
</evidence>
<proteinExistence type="inferred from homology"/>
<dbReference type="SUPFAM" id="SSF51735">
    <property type="entry name" value="NAD(P)-binding Rossmann-fold domains"/>
    <property type="match status" value="1"/>
</dbReference>
<evidence type="ECO:0000256" key="1">
    <source>
        <dbReference type="ARBA" id="ARBA00006642"/>
    </source>
</evidence>
<evidence type="ECO:0000256" key="2">
    <source>
        <dbReference type="ARBA" id="ARBA00022490"/>
    </source>
</evidence>
<dbReference type="GO" id="GO:0050661">
    <property type="term" value="F:NADP binding"/>
    <property type="evidence" value="ECO:0007669"/>
    <property type="project" value="UniProtKB-UniRule"/>
</dbReference>
<comment type="subunit">
    <text evidence="13">Homotetramer.</text>
</comment>
<dbReference type="SUPFAM" id="SSF55347">
    <property type="entry name" value="Glyceraldehyde-3-phosphate dehydrogenase-like, C-terminal domain"/>
    <property type="match status" value="1"/>
</dbReference>
<dbReference type="EC" id="1.17.1.8" evidence="10 13"/>
<dbReference type="GO" id="GO:0005829">
    <property type="term" value="C:cytosol"/>
    <property type="evidence" value="ECO:0007669"/>
    <property type="project" value="TreeGrafter"/>
</dbReference>
<evidence type="ECO:0000256" key="11">
    <source>
        <dbReference type="ARBA" id="ARBA00049080"/>
    </source>
</evidence>
<dbReference type="InterPro" id="IPR036291">
    <property type="entry name" value="NAD(P)-bd_dom_sf"/>
</dbReference>
<evidence type="ECO:0000313" key="16">
    <source>
        <dbReference type="EMBL" id="MBB5142741.1"/>
    </source>
</evidence>
<accession>A0A7W8BZV7</accession>
<keyword evidence="3 13" id="KW-0028">Amino-acid biosynthesis</keyword>
<gene>
    <name evidence="13" type="primary">dapB</name>
    <name evidence="16" type="ORF">HNQ38_000820</name>
</gene>
<sequence length="259" mass="27392">MSTAIVVVGANGRMGRTISNLAETEPAFSLAGLVDSKEHVEKLAGSSCPVGDSLAAVLAKAPGAVTIDFTAPAVSLQSARTVAESGHALVIGTTGFTDAEKDELRELAKRAPIFWASNMSIGVNVLCKILPELTRALGDSYDIEMVELHHSRKKDSPSGTALTLGECLADARGWELNDVRCSARDGIIGERPKAQIGIQAIRGGDVVGVHTVYFMGPGERIEVTHHAHSRETFAQGALRAASWLAGQKPGKLYGMQDMF</sequence>
<dbReference type="GO" id="GO:0019877">
    <property type="term" value="P:diaminopimelate biosynthetic process"/>
    <property type="evidence" value="ECO:0007669"/>
    <property type="project" value="UniProtKB-UniRule"/>
</dbReference>
<evidence type="ECO:0000259" key="14">
    <source>
        <dbReference type="Pfam" id="PF01113"/>
    </source>
</evidence>
<keyword evidence="7 13" id="KW-0520">NAD</keyword>
<feature type="active site" description="Proton donor" evidence="13">
    <location>
        <position position="153"/>
    </location>
</feature>
<dbReference type="HAMAP" id="MF_00102">
    <property type="entry name" value="DapB"/>
    <property type="match status" value="1"/>
</dbReference>
<feature type="active site" description="Proton donor/acceptor" evidence="13">
    <location>
        <position position="149"/>
    </location>
</feature>
<keyword evidence="17" id="KW-1185">Reference proteome</keyword>
<keyword evidence="2 13" id="KW-0963">Cytoplasm</keyword>
<comment type="pathway">
    <text evidence="9 13">Amino-acid biosynthesis; L-lysine biosynthesis via DAP pathway; (S)-tetrahydrodipicolinate from L-aspartate: step 4/4.</text>
</comment>
<keyword evidence="5 13" id="KW-0220">Diaminopimelate biosynthesis</keyword>
<dbReference type="InterPro" id="IPR023940">
    <property type="entry name" value="DHDPR_bac"/>
</dbReference>
<feature type="binding site" evidence="13">
    <location>
        <begin position="9"/>
        <end position="14"/>
    </location>
    <ligand>
        <name>NAD(+)</name>
        <dbReference type="ChEBI" id="CHEBI:57540"/>
    </ligand>
</feature>
<dbReference type="EMBL" id="JACHGO010000002">
    <property type="protein sequence ID" value="MBB5142741.1"/>
    <property type="molecule type" value="Genomic_DNA"/>
</dbReference>
<comment type="caution">
    <text evidence="13">Lacks conserved residue(s) required for the propagation of feature annotation.</text>
</comment>
<dbReference type="NCBIfam" id="TIGR00036">
    <property type="entry name" value="dapB"/>
    <property type="match status" value="1"/>
</dbReference>
<comment type="caution">
    <text evidence="16">The sequence shown here is derived from an EMBL/GenBank/DDBJ whole genome shotgun (WGS) entry which is preliminary data.</text>
</comment>
<evidence type="ECO:0000256" key="12">
    <source>
        <dbReference type="ARBA" id="ARBA00049396"/>
    </source>
</evidence>
<comment type="caution">
    <text evidence="13">Was originally thought to be a dihydrodipicolinate reductase (DHDPR), catalyzing the conversion of dihydrodipicolinate to tetrahydrodipicolinate. However, it was shown in E.coli that the substrate of the enzymatic reaction is not dihydrodipicolinate (DHDP) but in fact (2S,4S)-4-hydroxy-2,3,4,5-tetrahydrodipicolinic acid (HTPA), the product released by the DapA-catalyzed reaction.</text>
</comment>
<evidence type="ECO:0000256" key="7">
    <source>
        <dbReference type="ARBA" id="ARBA00023027"/>
    </source>
</evidence>
<dbReference type="InterPro" id="IPR000846">
    <property type="entry name" value="DapB_N"/>
</dbReference>
<evidence type="ECO:0000256" key="8">
    <source>
        <dbReference type="ARBA" id="ARBA00023154"/>
    </source>
</evidence>
<evidence type="ECO:0000313" key="17">
    <source>
        <dbReference type="Proteomes" id="UP000539075"/>
    </source>
</evidence>
<evidence type="ECO:0000256" key="4">
    <source>
        <dbReference type="ARBA" id="ARBA00022857"/>
    </source>
</evidence>
<dbReference type="GO" id="GO:0051287">
    <property type="term" value="F:NAD binding"/>
    <property type="evidence" value="ECO:0007669"/>
    <property type="project" value="UniProtKB-UniRule"/>
</dbReference>
<evidence type="ECO:0000256" key="9">
    <source>
        <dbReference type="ARBA" id="ARBA00037922"/>
    </source>
</evidence>
<feature type="binding site" evidence="13">
    <location>
        <position position="150"/>
    </location>
    <ligand>
        <name>(S)-2,3,4,5-tetrahydrodipicolinate</name>
        <dbReference type="ChEBI" id="CHEBI:16845"/>
    </ligand>
</feature>
<dbReference type="PANTHER" id="PTHR20836:SF0">
    <property type="entry name" value="4-HYDROXY-TETRAHYDRODIPICOLINATE REDUCTASE 1, CHLOROPLASTIC-RELATED"/>
    <property type="match status" value="1"/>
</dbReference>
<evidence type="ECO:0000256" key="5">
    <source>
        <dbReference type="ARBA" id="ARBA00022915"/>
    </source>
</evidence>
<dbReference type="Pfam" id="PF05173">
    <property type="entry name" value="DapB_C"/>
    <property type="match status" value="1"/>
</dbReference>